<reference evidence="2" key="1">
    <citation type="submission" date="2016-02" db="EMBL/GenBank/DDBJ databases">
        <title>Draft genome sequence of Microdochium bolleyi, a fungal endophyte of beachgrass.</title>
        <authorList>
            <consortium name="DOE Joint Genome Institute"/>
            <person name="David A.S."/>
            <person name="May G."/>
            <person name="Haridas S."/>
            <person name="Lim J."/>
            <person name="Wang M."/>
            <person name="Labutti K."/>
            <person name="Lipzen A."/>
            <person name="Barry K."/>
            <person name="Grigoriev I.V."/>
        </authorList>
    </citation>
    <scope>NUCLEOTIDE SEQUENCE [LARGE SCALE GENOMIC DNA]</scope>
    <source>
        <strain evidence="2">J235TASD1</strain>
    </source>
</reference>
<gene>
    <name evidence="1" type="ORF">Micbo1qcDRAFT_210550</name>
</gene>
<dbReference type="STRING" id="196109.A0A136II10"/>
<evidence type="ECO:0000313" key="2">
    <source>
        <dbReference type="Proteomes" id="UP000070501"/>
    </source>
</evidence>
<dbReference type="EMBL" id="KQ964385">
    <property type="protein sequence ID" value="KXJ84610.1"/>
    <property type="molecule type" value="Genomic_DNA"/>
</dbReference>
<dbReference type="AlphaFoldDB" id="A0A136II10"/>
<keyword evidence="2" id="KW-1185">Reference proteome</keyword>
<protein>
    <submittedName>
        <fullName evidence="1">Uncharacterized protein</fullName>
    </submittedName>
</protein>
<name>A0A136II10_9PEZI</name>
<proteinExistence type="predicted"/>
<dbReference type="Proteomes" id="UP000070501">
    <property type="component" value="Unassembled WGS sequence"/>
</dbReference>
<dbReference type="InParanoid" id="A0A136II10"/>
<evidence type="ECO:0000313" key="1">
    <source>
        <dbReference type="EMBL" id="KXJ84610.1"/>
    </source>
</evidence>
<accession>A0A136II10</accession>
<sequence>MNGNSQPLFRYVDDDEHRLIRTALTVLGNKLGGKMTDVAEIAQHHLRTRWHEQRRGVELFVPQLLAARMCCAYCAASEAIRDLVVVGRFPAEPTVPAL</sequence>
<organism evidence="1 2">
    <name type="scientific">Microdochium bolleyi</name>
    <dbReference type="NCBI Taxonomy" id="196109"/>
    <lineage>
        <taxon>Eukaryota</taxon>
        <taxon>Fungi</taxon>
        <taxon>Dikarya</taxon>
        <taxon>Ascomycota</taxon>
        <taxon>Pezizomycotina</taxon>
        <taxon>Sordariomycetes</taxon>
        <taxon>Xylariomycetidae</taxon>
        <taxon>Xylariales</taxon>
        <taxon>Microdochiaceae</taxon>
        <taxon>Microdochium</taxon>
    </lineage>
</organism>
<dbReference type="OrthoDB" id="71307at2759"/>